<gene>
    <name evidence="1" type="ORF">FIBSPDRAFT_859124</name>
</gene>
<accession>A0A166LFQ0</accession>
<protein>
    <submittedName>
        <fullName evidence="1">Uncharacterized protein</fullName>
    </submittedName>
</protein>
<name>A0A166LFQ0_9AGAM</name>
<dbReference type="EMBL" id="KV417536">
    <property type="protein sequence ID" value="KZP22905.1"/>
    <property type="molecule type" value="Genomic_DNA"/>
</dbReference>
<sequence length="312" mass="34664">MSDVFDTNAPTKASKAPSSTELVTSIPQLSGTITELATFFYKFRSQHVWREEVNVQGLKFKQTVVAGTMEAEGGQAIARRIVYLLNKVKKSPSRDILEDLLETLKEKIEAHLTLAKQVQSGFIDVQSGLHEIDVKSTSMLSRITSDGLLGTMTALIAALMKSAAYQRYQVAIQAGQILHDMCDRINDVIVILAQHIDFWSDLSARITHQLNGLTPKNLTKNNGQITMGIAKESEEEWGHVEALYQQYASTVSLPRQLNAVIEPIDDFVLHRHGLPTRCLKSEHLIGSIGCGVGVPRASCAYFLCFVQYLLYR</sequence>
<proteinExistence type="predicted"/>
<reference evidence="1 2" key="1">
    <citation type="journal article" date="2016" name="Mol. Biol. Evol.">
        <title>Comparative Genomics of Early-Diverging Mushroom-Forming Fungi Provides Insights into the Origins of Lignocellulose Decay Capabilities.</title>
        <authorList>
            <person name="Nagy L.G."/>
            <person name="Riley R."/>
            <person name="Tritt A."/>
            <person name="Adam C."/>
            <person name="Daum C."/>
            <person name="Floudas D."/>
            <person name="Sun H."/>
            <person name="Yadav J.S."/>
            <person name="Pangilinan J."/>
            <person name="Larsson K.H."/>
            <person name="Matsuura K."/>
            <person name="Barry K."/>
            <person name="Labutti K."/>
            <person name="Kuo R."/>
            <person name="Ohm R.A."/>
            <person name="Bhattacharya S.S."/>
            <person name="Shirouzu T."/>
            <person name="Yoshinaga Y."/>
            <person name="Martin F.M."/>
            <person name="Grigoriev I.V."/>
            <person name="Hibbett D.S."/>
        </authorList>
    </citation>
    <scope>NUCLEOTIDE SEQUENCE [LARGE SCALE GENOMIC DNA]</scope>
    <source>
        <strain evidence="1 2">CBS 109695</strain>
    </source>
</reference>
<evidence type="ECO:0000313" key="1">
    <source>
        <dbReference type="EMBL" id="KZP22905.1"/>
    </source>
</evidence>
<evidence type="ECO:0000313" key="2">
    <source>
        <dbReference type="Proteomes" id="UP000076532"/>
    </source>
</evidence>
<dbReference type="Proteomes" id="UP000076532">
    <property type="component" value="Unassembled WGS sequence"/>
</dbReference>
<keyword evidence="2" id="KW-1185">Reference proteome</keyword>
<dbReference type="AlphaFoldDB" id="A0A166LFQ0"/>
<organism evidence="1 2">
    <name type="scientific">Athelia psychrophila</name>
    <dbReference type="NCBI Taxonomy" id="1759441"/>
    <lineage>
        <taxon>Eukaryota</taxon>
        <taxon>Fungi</taxon>
        <taxon>Dikarya</taxon>
        <taxon>Basidiomycota</taxon>
        <taxon>Agaricomycotina</taxon>
        <taxon>Agaricomycetes</taxon>
        <taxon>Agaricomycetidae</taxon>
        <taxon>Atheliales</taxon>
        <taxon>Atheliaceae</taxon>
        <taxon>Athelia</taxon>
    </lineage>
</organism>